<accession>A0A4Q2KQF2</accession>
<comment type="subcellular location">
    <subcellularLocation>
        <location evidence="1">Cell membrane</location>
        <topology evidence="1">Multi-pass membrane protein</topology>
    </subcellularLocation>
</comment>
<dbReference type="GO" id="GO:0005886">
    <property type="term" value="C:plasma membrane"/>
    <property type="evidence" value="ECO:0007669"/>
    <property type="project" value="UniProtKB-SubCell"/>
</dbReference>
<dbReference type="GO" id="GO:0015421">
    <property type="term" value="F:ABC-type oligopeptide transporter activity"/>
    <property type="evidence" value="ECO:0007669"/>
    <property type="project" value="TreeGrafter"/>
</dbReference>
<keyword evidence="3" id="KW-1003">Cell membrane</keyword>
<dbReference type="InterPro" id="IPR027417">
    <property type="entry name" value="P-loop_NTPase"/>
</dbReference>
<dbReference type="PROSITE" id="PS50893">
    <property type="entry name" value="ABC_TRANSPORTER_2"/>
    <property type="match status" value="1"/>
</dbReference>
<dbReference type="InterPro" id="IPR017750">
    <property type="entry name" value="ATPase_T1SS"/>
</dbReference>
<dbReference type="PANTHER" id="PTHR43394">
    <property type="entry name" value="ATP-DEPENDENT PERMEASE MDL1, MITOCHONDRIAL"/>
    <property type="match status" value="1"/>
</dbReference>
<dbReference type="GO" id="GO:0016887">
    <property type="term" value="F:ATP hydrolysis activity"/>
    <property type="evidence" value="ECO:0007669"/>
    <property type="project" value="InterPro"/>
</dbReference>
<dbReference type="PROSITE" id="PS50990">
    <property type="entry name" value="PEPTIDASE_C39"/>
    <property type="match status" value="1"/>
</dbReference>
<dbReference type="NCBIfam" id="TIGR03375">
    <property type="entry name" value="type_I_sec_LssB"/>
    <property type="match status" value="1"/>
</dbReference>
<dbReference type="PANTHER" id="PTHR43394:SF1">
    <property type="entry name" value="ATP-BINDING CASSETTE SUB-FAMILY B MEMBER 10, MITOCHONDRIAL"/>
    <property type="match status" value="1"/>
</dbReference>
<dbReference type="InterPro" id="IPR017871">
    <property type="entry name" value="ABC_transporter-like_CS"/>
</dbReference>
<dbReference type="PROSITE" id="PS00211">
    <property type="entry name" value="ABC_TRANSPORTER_1"/>
    <property type="match status" value="1"/>
</dbReference>
<feature type="transmembrane region" description="Helical" evidence="10">
    <location>
        <begin position="268"/>
        <end position="289"/>
    </location>
</feature>
<evidence type="ECO:0000256" key="2">
    <source>
        <dbReference type="ARBA" id="ARBA00022448"/>
    </source>
</evidence>
<dbReference type="SUPFAM" id="SSF90123">
    <property type="entry name" value="ABC transporter transmembrane region"/>
    <property type="match status" value="1"/>
</dbReference>
<evidence type="ECO:0000256" key="10">
    <source>
        <dbReference type="SAM" id="Phobius"/>
    </source>
</evidence>
<dbReference type="SUPFAM" id="SSF52540">
    <property type="entry name" value="P-loop containing nucleoside triphosphate hydrolases"/>
    <property type="match status" value="1"/>
</dbReference>
<sequence>MEYRGRDDLAACLLLIAGQNGVATTRDALVAGLPIDHALTPALFPRAAERVGLSARLSEVPLRKLNPMLLPAIVLLRGEKACVVYSIDTEAETVSVVLPELGSADERIRVSLADLERRYLGQAIYCRATYRPDDRVGKAPEAEEGHWFWSVIAGNRRLYRDVLLAALFVNLFAMAMPLFVMNVYDRVVPNQATDTLWVLAAGILIVLIGDLVLRHMRSWFVDAAAARADTQLSGRIMERVLGMRLEQRPASVGSYATSVQSFESVRSFIGSMTVLTLIDLPFFLLFALIIGVISFWMVLPLIVGTAIALLYALSVASRLSAISDDVSAAGAQRNAALVEGLFALETLKAFGATGRIQKTWEQATEYLSAQVARQRLLGGSVGNVTALIQQTVGCALIIVGVYLVINGDVTQGGMIAAYMLSSRAMAPIAQTASLMTSFYQARTSLAQLDETVAQPQERPRGKTWISRPVINGDIAFRNVTFGYAGAQADALKSVSFHIRAGEKVGIIGRVGSGKSTIGKLLLGLYQPGDGMIMVDGLHTGQIDPDELRRRIGYIPQEPVLLHGSVLDNIMLGAGQADRERTLATAMEVAGLTQMLGANAEGLELPVGEGGNRLSGGQRQAIAIARAVAMNANILVLDEPTSAMDGRLEAHVTRALADYARDRTMLLITHKPGMLELVDRLIVVDGGTIVADGPKAAVLESLNGGQIQRAAV</sequence>
<dbReference type="Pfam" id="PF00664">
    <property type="entry name" value="ABC_membrane"/>
    <property type="match status" value="1"/>
</dbReference>
<dbReference type="Proteomes" id="UP000293623">
    <property type="component" value="Unassembled WGS sequence"/>
</dbReference>
<gene>
    <name evidence="14" type="ORF">ETX26_01730</name>
</gene>
<evidence type="ECO:0000313" key="14">
    <source>
        <dbReference type="EMBL" id="RXZ65501.1"/>
    </source>
</evidence>
<dbReference type="OrthoDB" id="5288711at2"/>
<keyword evidence="8 10" id="KW-1133">Transmembrane helix</keyword>
<dbReference type="Gene3D" id="1.20.1560.10">
    <property type="entry name" value="ABC transporter type 1, transmembrane domain"/>
    <property type="match status" value="1"/>
</dbReference>
<evidence type="ECO:0000313" key="15">
    <source>
        <dbReference type="Proteomes" id="UP000293623"/>
    </source>
</evidence>
<evidence type="ECO:0000256" key="4">
    <source>
        <dbReference type="ARBA" id="ARBA00022692"/>
    </source>
</evidence>
<dbReference type="InterPro" id="IPR005074">
    <property type="entry name" value="Peptidase_C39"/>
</dbReference>
<keyword evidence="15" id="KW-1185">Reference proteome</keyword>
<evidence type="ECO:0000256" key="3">
    <source>
        <dbReference type="ARBA" id="ARBA00022475"/>
    </source>
</evidence>
<dbReference type="RefSeq" id="WP_129522986.1">
    <property type="nucleotide sequence ID" value="NZ_SDPV01000001.1"/>
</dbReference>
<dbReference type="InterPro" id="IPR003439">
    <property type="entry name" value="ABC_transporter-like_ATP-bd"/>
</dbReference>
<evidence type="ECO:0000256" key="5">
    <source>
        <dbReference type="ARBA" id="ARBA00022741"/>
    </source>
</evidence>
<dbReference type="GO" id="GO:0005524">
    <property type="term" value="F:ATP binding"/>
    <property type="evidence" value="ECO:0007669"/>
    <property type="project" value="UniProtKB-KW"/>
</dbReference>
<comment type="caution">
    <text evidence="14">The sequence shown here is derived from an EMBL/GenBank/DDBJ whole genome shotgun (WGS) entry which is preliminary data.</text>
</comment>
<evidence type="ECO:0000259" key="12">
    <source>
        <dbReference type="PROSITE" id="PS50929"/>
    </source>
</evidence>
<keyword evidence="9 10" id="KW-0472">Membrane</keyword>
<dbReference type="GO" id="GO:0008233">
    <property type="term" value="F:peptidase activity"/>
    <property type="evidence" value="ECO:0007669"/>
    <property type="project" value="InterPro"/>
</dbReference>
<feature type="domain" description="Peptidase C39" evidence="13">
    <location>
        <begin position="2"/>
        <end position="126"/>
    </location>
</feature>
<evidence type="ECO:0000256" key="6">
    <source>
        <dbReference type="ARBA" id="ARBA00022801"/>
    </source>
</evidence>
<feature type="transmembrane region" description="Helical" evidence="10">
    <location>
        <begin position="295"/>
        <end position="313"/>
    </location>
</feature>
<feature type="domain" description="ABC transporter" evidence="11">
    <location>
        <begin position="474"/>
        <end position="710"/>
    </location>
</feature>
<dbReference type="InterPro" id="IPR039421">
    <property type="entry name" value="Type_1_exporter"/>
</dbReference>
<feature type="transmembrane region" description="Helical" evidence="10">
    <location>
        <begin position="384"/>
        <end position="405"/>
    </location>
</feature>
<evidence type="ECO:0000256" key="1">
    <source>
        <dbReference type="ARBA" id="ARBA00004651"/>
    </source>
</evidence>
<protein>
    <submittedName>
        <fullName evidence="14">Type I secretion system permease/ATPase</fullName>
    </submittedName>
</protein>
<evidence type="ECO:0000256" key="8">
    <source>
        <dbReference type="ARBA" id="ARBA00022989"/>
    </source>
</evidence>
<dbReference type="InterPro" id="IPR011527">
    <property type="entry name" value="ABC1_TM_dom"/>
</dbReference>
<dbReference type="AlphaFoldDB" id="A0A4Q2KQF2"/>
<dbReference type="CDD" id="cd18587">
    <property type="entry name" value="ABC_6TM_LapB_like"/>
    <property type="match status" value="1"/>
</dbReference>
<dbReference type="PROSITE" id="PS50929">
    <property type="entry name" value="ABC_TM1F"/>
    <property type="match status" value="1"/>
</dbReference>
<dbReference type="InterPro" id="IPR003593">
    <property type="entry name" value="AAA+_ATPase"/>
</dbReference>
<dbReference type="InterPro" id="IPR036640">
    <property type="entry name" value="ABC1_TM_sf"/>
</dbReference>
<feature type="transmembrane region" description="Helical" evidence="10">
    <location>
        <begin position="196"/>
        <end position="213"/>
    </location>
</feature>
<dbReference type="Gene3D" id="3.40.50.300">
    <property type="entry name" value="P-loop containing nucleotide triphosphate hydrolases"/>
    <property type="match status" value="1"/>
</dbReference>
<evidence type="ECO:0000259" key="11">
    <source>
        <dbReference type="PROSITE" id="PS50893"/>
    </source>
</evidence>
<evidence type="ECO:0000256" key="9">
    <source>
        <dbReference type="ARBA" id="ARBA00023136"/>
    </source>
</evidence>
<dbReference type="Gene3D" id="3.90.70.10">
    <property type="entry name" value="Cysteine proteinases"/>
    <property type="match status" value="1"/>
</dbReference>
<feature type="transmembrane region" description="Helical" evidence="10">
    <location>
        <begin position="162"/>
        <end position="184"/>
    </location>
</feature>
<proteinExistence type="predicted"/>
<keyword evidence="2" id="KW-0813">Transport</keyword>
<keyword evidence="6" id="KW-0378">Hydrolase</keyword>
<keyword evidence="4 10" id="KW-0812">Transmembrane</keyword>
<reference evidence="14 15" key="1">
    <citation type="submission" date="2019-01" db="EMBL/GenBank/DDBJ databases">
        <title>Altererythrobacter rhizovicinus sp. nov., isolated from the rhizosphere soil of Haloxylon ammodendron.</title>
        <authorList>
            <person name="Li H.-P."/>
            <person name="Gou J.-Y."/>
            <person name="Yao D."/>
            <person name="Han Q.-Q."/>
            <person name="Shao K.-Z."/>
            <person name="Zhao Q."/>
            <person name="Zhang J.-L."/>
        </authorList>
    </citation>
    <scope>NUCLEOTIDE SEQUENCE [LARGE SCALE GENOMIC DNA]</scope>
    <source>
        <strain evidence="14 15">AY-3R</strain>
    </source>
</reference>
<evidence type="ECO:0000256" key="7">
    <source>
        <dbReference type="ARBA" id="ARBA00022840"/>
    </source>
</evidence>
<name>A0A4Q2KQF2_9SPHN</name>
<keyword evidence="7" id="KW-0067">ATP-binding</keyword>
<dbReference type="FunFam" id="3.40.50.300:FF:000299">
    <property type="entry name" value="ABC transporter ATP-binding protein/permease"/>
    <property type="match status" value="1"/>
</dbReference>
<evidence type="ECO:0000259" key="13">
    <source>
        <dbReference type="PROSITE" id="PS50990"/>
    </source>
</evidence>
<keyword evidence="5" id="KW-0547">Nucleotide-binding</keyword>
<dbReference type="EMBL" id="SDPV01000001">
    <property type="protein sequence ID" value="RXZ65501.1"/>
    <property type="molecule type" value="Genomic_DNA"/>
</dbReference>
<feature type="domain" description="ABC transmembrane type-1" evidence="12">
    <location>
        <begin position="162"/>
        <end position="440"/>
    </location>
</feature>
<dbReference type="SMART" id="SM00382">
    <property type="entry name" value="AAA"/>
    <property type="match status" value="1"/>
</dbReference>
<dbReference type="GO" id="GO:0006508">
    <property type="term" value="P:proteolysis"/>
    <property type="evidence" value="ECO:0007669"/>
    <property type="project" value="InterPro"/>
</dbReference>
<dbReference type="Pfam" id="PF00005">
    <property type="entry name" value="ABC_tran"/>
    <property type="match status" value="1"/>
</dbReference>
<organism evidence="14 15">
    <name type="scientific">Pelagerythrobacter rhizovicinus</name>
    <dbReference type="NCBI Taxonomy" id="2268576"/>
    <lineage>
        <taxon>Bacteria</taxon>
        <taxon>Pseudomonadati</taxon>
        <taxon>Pseudomonadota</taxon>
        <taxon>Alphaproteobacteria</taxon>
        <taxon>Sphingomonadales</taxon>
        <taxon>Erythrobacteraceae</taxon>
        <taxon>Pelagerythrobacter</taxon>
    </lineage>
</organism>